<dbReference type="InterPro" id="IPR019226">
    <property type="entry name" value="DUF2158"/>
</dbReference>
<organism evidence="1 2">
    <name type="scientific">Sphingomonas naphthae</name>
    <dbReference type="NCBI Taxonomy" id="1813468"/>
    <lineage>
        <taxon>Bacteria</taxon>
        <taxon>Pseudomonadati</taxon>
        <taxon>Pseudomonadota</taxon>
        <taxon>Alphaproteobacteria</taxon>
        <taxon>Sphingomonadales</taxon>
        <taxon>Sphingomonadaceae</taxon>
        <taxon>Sphingomonas</taxon>
    </lineage>
</organism>
<protein>
    <submittedName>
        <fullName evidence="1">DUF2158 domain-containing protein</fullName>
    </submittedName>
</protein>
<evidence type="ECO:0000313" key="2">
    <source>
        <dbReference type="Proteomes" id="UP001220395"/>
    </source>
</evidence>
<dbReference type="EMBL" id="CP117411">
    <property type="protein sequence ID" value="WCT75024.1"/>
    <property type="molecule type" value="Genomic_DNA"/>
</dbReference>
<dbReference type="Pfam" id="PF09926">
    <property type="entry name" value="DUF2158"/>
    <property type="match status" value="1"/>
</dbReference>
<proteinExistence type="predicted"/>
<accession>A0ABY7TT32</accession>
<sequence>MTAAIEEGAKVRMRSGGPVMMVTSVGRSGWGGDGPIHAYVTWFNEKNEVKTDSFPLTILEIVP</sequence>
<dbReference type="RefSeq" id="WP_273690531.1">
    <property type="nucleotide sequence ID" value="NZ_CP117411.1"/>
</dbReference>
<reference evidence="1 2" key="1">
    <citation type="submission" date="2023-02" db="EMBL/GenBank/DDBJ databases">
        <title>Genome sequence of Sphingomonas naphthae.</title>
        <authorList>
            <person name="Kim S."/>
            <person name="Heo J."/>
            <person name="Kwon S.-W."/>
        </authorList>
    </citation>
    <scope>NUCLEOTIDE SEQUENCE [LARGE SCALE GENOMIC DNA]</scope>
    <source>
        <strain evidence="1 2">KACC 18716</strain>
    </source>
</reference>
<keyword evidence="2" id="KW-1185">Reference proteome</keyword>
<dbReference type="Proteomes" id="UP001220395">
    <property type="component" value="Chromosome"/>
</dbReference>
<gene>
    <name evidence="1" type="ORF">PQ455_07355</name>
</gene>
<name>A0ABY7TT32_9SPHN</name>
<evidence type="ECO:0000313" key="1">
    <source>
        <dbReference type="EMBL" id="WCT75024.1"/>
    </source>
</evidence>